<dbReference type="InterPro" id="IPR036390">
    <property type="entry name" value="WH_DNA-bd_sf"/>
</dbReference>
<comment type="similarity">
    <text evidence="1">Belongs to the LysR transcriptional regulatory family.</text>
</comment>
<dbReference type="OrthoDB" id="9803735at2"/>
<sequence length="302" mass="33960">MHTKILNLFKIKVLSEVCKTNSYKTASKHLFITPSAVSKIIKSLESEWNLQLVTSTGNNIKATAQAAQLAGLAEKLLQANDEFTDLLALLRAPHTAAVLQIGSGGAHSKLVMNRLLDSLTQSFPELKYDVVTNNSAEVLNAVDQGELDCGIVSGMIPDHISKELIFRDNISLYALHDHPLANNTVSLKDIPYLFCLREKGSSTRAAVEQFLSEHHLKLQNVKQTGKNDELTDQLCKTQHALQFISDFYYHNSSWSKTYVKINCPELQIPIAVYFITRNNFPFLELRKHIRKKLSGTKFWHTP</sequence>
<evidence type="ECO:0000256" key="1">
    <source>
        <dbReference type="ARBA" id="ARBA00009437"/>
    </source>
</evidence>
<dbReference type="Gene3D" id="1.10.10.10">
    <property type="entry name" value="Winged helix-like DNA-binding domain superfamily/Winged helix DNA-binding domain"/>
    <property type="match status" value="1"/>
</dbReference>
<keyword evidence="3 6" id="KW-0238">DNA-binding</keyword>
<gene>
    <name evidence="6" type="ORF">SAMN04488122_4300</name>
</gene>
<dbReference type="RefSeq" id="WP_089897883.1">
    <property type="nucleotide sequence ID" value="NZ_FOJG01000002.1"/>
</dbReference>
<dbReference type="Pfam" id="PF03466">
    <property type="entry name" value="LysR_substrate"/>
    <property type="match status" value="1"/>
</dbReference>
<evidence type="ECO:0000256" key="4">
    <source>
        <dbReference type="ARBA" id="ARBA00023163"/>
    </source>
</evidence>
<evidence type="ECO:0000313" key="7">
    <source>
        <dbReference type="Proteomes" id="UP000199310"/>
    </source>
</evidence>
<dbReference type="STRING" id="29529.SAMN04488122_4300"/>
<dbReference type="PANTHER" id="PTHR30126:SF40">
    <property type="entry name" value="HTH-TYPE TRANSCRIPTIONAL REGULATOR GLTR"/>
    <property type="match status" value="1"/>
</dbReference>
<dbReference type="EMBL" id="FOJG01000002">
    <property type="protein sequence ID" value="SEW51543.1"/>
    <property type="molecule type" value="Genomic_DNA"/>
</dbReference>
<dbReference type="Proteomes" id="UP000199310">
    <property type="component" value="Unassembled WGS sequence"/>
</dbReference>
<dbReference type="PANTHER" id="PTHR30126">
    <property type="entry name" value="HTH-TYPE TRANSCRIPTIONAL REGULATOR"/>
    <property type="match status" value="1"/>
</dbReference>
<dbReference type="InterPro" id="IPR000847">
    <property type="entry name" value="LysR_HTH_N"/>
</dbReference>
<dbReference type="AlphaFoldDB" id="A0A1I0S754"/>
<dbReference type="PROSITE" id="PS50931">
    <property type="entry name" value="HTH_LYSR"/>
    <property type="match status" value="1"/>
</dbReference>
<dbReference type="InterPro" id="IPR005119">
    <property type="entry name" value="LysR_subst-bd"/>
</dbReference>
<keyword evidence="7" id="KW-1185">Reference proteome</keyword>
<dbReference type="SUPFAM" id="SSF53850">
    <property type="entry name" value="Periplasmic binding protein-like II"/>
    <property type="match status" value="1"/>
</dbReference>
<dbReference type="GO" id="GO:0000976">
    <property type="term" value="F:transcription cis-regulatory region binding"/>
    <property type="evidence" value="ECO:0007669"/>
    <property type="project" value="TreeGrafter"/>
</dbReference>
<evidence type="ECO:0000256" key="3">
    <source>
        <dbReference type="ARBA" id="ARBA00023125"/>
    </source>
</evidence>
<evidence type="ECO:0000259" key="5">
    <source>
        <dbReference type="PROSITE" id="PS50931"/>
    </source>
</evidence>
<name>A0A1I0S754_9BACT</name>
<feature type="domain" description="HTH lysR-type" evidence="5">
    <location>
        <begin position="6"/>
        <end position="63"/>
    </location>
</feature>
<dbReference type="Gene3D" id="3.40.190.10">
    <property type="entry name" value="Periplasmic binding protein-like II"/>
    <property type="match status" value="2"/>
</dbReference>
<reference evidence="7" key="1">
    <citation type="submission" date="2016-10" db="EMBL/GenBank/DDBJ databases">
        <authorList>
            <person name="Varghese N."/>
            <person name="Submissions S."/>
        </authorList>
    </citation>
    <scope>NUCLEOTIDE SEQUENCE [LARGE SCALE GENOMIC DNA]</scope>
    <source>
        <strain evidence="7">DSM 3695</strain>
    </source>
</reference>
<proteinExistence type="inferred from homology"/>
<dbReference type="Pfam" id="PF00126">
    <property type="entry name" value="HTH_1"/>
    <property type="match status" value="1"/>
</dbReference>
<keyword evidence="2" id="KW-0805">Transcription regulation</keyword>
<evidence type="ECO:0000313" key="6">
    <source>
        <dbReference type="EMBL" id="SEW51543.1"/>
    </source>
</evidence>
<organism evidence="6 7">
    <name type="scientific">Chitinophaga arvensicola</name>
    <dbReference type="NCBI Taxonomy" id="29529"/>
    <lineage>
        <taxon>Bacteria</taxon>
        <taxon>Pseudomonadati</taxon>
        <taxon>Bacteroidota</taxon>
        <taxon>Chitinophagia</taxon>
        <taxon>Chitinophagales</taxon>
        <taxon>Chitinophagaceae</taxon>
        <taxon>Chitinophaga</taxon>
    </lineage>
</organism>
<protein>
    <submittedName>
        <fullName evidence="6">DNA-binding transcriptional regulator, LysR family</fullName>
    </submittedName>
</protein>
<accession>A0A1I0S754</accession>
<keyword evidence="4" id="KW-0804">Transcription</keyword>
<dbReference type="GO" id="GO:0003700">
    <property type="term" value="F:DNA-binding transcription factor activity"/>
    <property type="evidence" value="ECO:0007669"/>
    <property type="project" value="InterPro"/>
</dbReference>
<dbReference type="InterPro" id="IPR036388">
    <property type="entry name" value="WH-like_DNA-bd_sf"/>
</dbReference>
<evidence type="ECO:0000256" key="2">
    <source>
        <dbReference type="ARBA" id="ARBA00023015"/>
    </source>
</evidence>
<dbReference type="SUPFAM" id="SSF46785">
    <property type="entry name" value="Winged helix' DNA-binding domain"/>
    <property type="match status" value="1"/>
</dbReference>